<gene>
    <name evidence="5" type="ORF">BO87DRAFT_6107</name>
</gene>
<evidence type="ECO:0000256" key="3">
    <source>
        <dbReference type="PROSITE-ProRule" id="PRU00023"/>
    </source>
</evidence>
<organism evidence="5 6">
    <name type="scientific">Aspergillus neoniger (strain CBS 115656)</name>
    <dbReference type="NCBI Taxonomy" id="1448310"/>
    <lineage>
        <taxon>Eukaryota</taxon>
        <taxon>Fungi</taxon>
        <taxon>Dikarya</taxon>
        <taxon>Ascomycota</taxon>
        <taxon>Pezizomycotina</taxon>
        <taxon>Eurotiomycetes</taxon>
        <taxon>Eurotiomycetidae</taxon>
        <taxon>Eurotiales</taxon>
        <taxon>Aspergillaceae</taxon>
        <taxon>Aspergillus</taxon>
        <taxon>Aspergillus subgen. Circumdati</taxon>
    </lineage>
</organism>
<dbReference type="Proteomes" id="UP000247647">
    <property type="component" value="Unassembled WGS sequence"/>
</dbReference>
<feature type="repeat" description="ANK" evidence="3">
    <location>
        <begin position="69"/>
        <end position="101"/>
    </location>
</feature>
<dbReference type="PANTHER" id="PTHR24180">
    <property type="entry name" value="CYCLIN-DEPENDENT KINASE INHIBITOR 2C-RELATED"/>
    <property type="match status" value="1"/>
</dbReference>
<feature type="region of interest" description="Disordered" evidence="4">
    <location>
        <begin position="244"/>
        <end position="263"/>
    </location>
</feature>
<dbReference type="InterPro" id="IPR036770">
    <property type="entry name" value="Ankyrin_rpt-contain_sf"/>
</dbReference>
<sequence>MQKGYDRFDSCSSCERCEKARLLLAAKPQIDIRNETGATALICASRKGCYKIVDALIQNGAHLDIEDNDGQTALLFAMQYNHEAVTALLIQSEANVEAATDKDGWFPLYHAVDRCWSNIVRQLVAKGADVNRQDVDGKTALIYGCSYSRSTDCIRSLLELSAQLDIQDDWGRTALMCAAQSCYDEMVSILLESGADWKVRDNEGRTALFYAHTKCDSFLERQDKRDRIIQALLPYEKYLDGTEAGKEAAQSDDDTACEDQVLS</sequence>
<feature type="repeat" description="ANK" evidence="3">
    <location>
        <begin position="103"/>
        <end position="135"/>
    </location>
</feature>
<evidence type="ECO:0000256" key="1">
    <source>
        <dbReference type="ARBA" id="ARBA00022737"/>
    </source>
</evidence>
<dbReference type="Gene3D" id="1.25.40.20">
    <property type="entry name" value="Ankyrin repeat-containing domain"/>
    <property type="match status" value="3"/>
</dbReference>
<dbReference type="EMBL" id="KZ821445">
    <property type="protein sequence ID" value="PYH39753.1"/>
    <property type="molecule type" value="Genomic_DNA"/>
</dbReference>
<dbReference type="SMART" id="SM00248">
    <property type="entry name" value="ANK"/>
    <property type="match status" value="6"/>
</dbReference>
<feature type="repeat" description="ANK" evidence="3">
    <location>
        <begin position="36"/>
        <end position="68"/>
    </location>
</feature>
<protein>
    <submittedName>
        <fullName evidence="5">Ankyrin</fullName>
    </submittedName>
</protein>
<keyword evidence="2 3" id="KW-0040">ANK repeat</keyword>
<evidence type="ECO:0000313" key="6">
    <source>
        <dbReference type="Proteomes" id="UP000247647"/>
    </source>
</evidence>
<evidence type="ECO:0000256" key="2">
    <source>
        <dbReference type="ARBA" id="ARBA00023043"/>
    </source>
</evidence>
<dbReference type="InterPro" id="IPR002110">
    <property type="entry name" value="Ankyrin_rpt"/>
</dbReference>
<reference evidence="5" key="1">
    <citation type="submission" date="2016-12" db="EMBL/GenBank/DDBJ databases">
        <title>The genomes of Aspergillus section Nigri reveals drivers in fungal speciation.</title>
        <authorList>
            <consortium name="DOE Joint Genome Institute"/>
            <person name="Vesth T.C."/>
            <person name="Nybo J."/>
            <person name="Theobald S."/>
            <person name="Brandl J."/>
            <person name="Frisvad J.C."/>
            <person name="Nielsen K.F."/>
            <person name="Lyhne E.K."/>
            <person name="Kogle M.E."/>
            <person name="Kuo A."/>
            <person name="Riley R."/>
            <person name="Clum A."/>
            <person name="Nolan M."/>
            <person name="Lipzen A."/>
            <person name="Salamov A."/>
            <person name="Henrissat B."/>
            <person name="Wiebenga A."/>
            <person name="De Vries R.P."/>
            <person name="Grigoriev I.V."/>
            <person name="Mortensen U.H."/>
            <person name="Andersen M.R."/>
            <person name="Baker S.E."/>
        </authorList>
    </citation>
    <scope>NUCLEOTIDE SEQUENCE [LARGE SCALE GENOMIC DNA]</scope>
    <source>
        <strain evidence="5">CBS 115656</strain>
    </source>
</reference>
<name>A0A318Z4C4_ASPNB</name>
<proteinExistence type="predicted"/>
<dbReference type="PROSITE" id="PS50088">
    <property type="entry name" value="ANK_REPEAT"/>
    <property type="match status" value="4"/>
</dbReference>
<dbReference type="SUPFAM" id="SSF48403">
    <property type="entry name" value="Ankyrin repeat"/>
    <property type="match status" value="1"/>
</dbReference>
<evidence type="ECO:0000313" key="5">
    <source>
        <dbReference type="EMBL" id="PYH39753.1"/>
    </source>
</evidence>
<dbReference type="AlphaFoldDB" id="A0A318Z4C4"/>
<dbReference type="OrthoDB" id="20872at2759"/>
<dbReference type="Pfam" id="PF00023">
    <property type="entry name" value="Ank"/>
    <property type="match status" value="1"/>
</dbReference>
<feature type="repeat" description="ANK" evidence="3">
    <location>
        <begin position="170"/>
        <end position="202"/>
    </location>
</feature>
<evidence type="ECO:0000256" key="4">
    <source>
        <dbReference type="SAM" id="MobiDB-lite"/>
    </source>
</evidence>
<keyword evidence="6" id="KW-1185">Reference proteome</keyword>
<accession>A0A318Z4C4</accession>
<dbReference type="Pfam" id="PF12796">
    <property type="entry name" value="Ank_2"/>
    <property type="match status" value="2"/>
</dbReference>
<dbReference type="InterPro" id="IPR051637">
    <property type="entry name" value="Ank_repeat_dom-contain_49"/>
</dbReference>
<dbReference type="PROSITE" id="PS50297">
    <property type="entry name" value="ANK_REP_REGION"/>
    <property type="match status" value="3"/>
</dbReference>
<keyword evidence="1" id="KW-0677">Repeat</keyword>
<dbReference type="GeneID" id="37131880"/>
<dbReference type="RefSeq" id="XP_025485231.1">
    <property type="nucleotide sequence ID" value="XM_025629424.1"/>
</dbReference>
<dbReference type="PANTHER" id="PTHR24180:SF45">
    <property type="entry name" value="POLY [ADP-RIBOSE] POLYMERASE TANKYRASE"/>
    <property type="match status" value="1"/>
</dbReference>